<sequence>MIKHINDSDFENEVLNCDELVLVDFWATWCGPCRMLSPVLEELEGEFKNVKFTKIDIDKNPLSSRVNEIRSIPTIKLFKNGKPIETSIGFLPKEDLSAIIRENL</sequence>
<dbReference type="SUPFAM" id="SSF52833">
    <property type="entry name" value="Thioredoxin-like"/>
    <property type="match status" value="1"/>
</dbReference>
<feature type="site" description="Deprotonates C-terminal active site Cys" evidence="9">
    <location>
        <position position="24"/>
    </location>
</feature>
<keyword evidence="3" id="KW-0813">Transport</keyword>
<dbReference type="CDD" id="cd02947">
    <property type="entry name" value="TRX_family"/>
    <property type="match status" value="1"/>
</dbReference>
<evidence type="ECO:0000313" key="12">
    <source>
        <dbReference type="EMBL" id="AOR24048.1"/>
    </source>
</evidence>
<dbReference type="InterPro" id="IPR013766">
    <property type="entry name" value="Thioredoxin_domain"/>
</dbReference>
<feature type="domain" description="Thioredoxin" evidence="11">
    <location>
        <begin position="1"/>
        <end position="104"/>
    </location>
</feature>
<dbReference type="Proteomes" id="UP000094652">
    <property type="component" value="Chromosome"/>
</dbReference>
<dbReference type="InterPro" id="IPR036249">
    <property type="entry name" value="Thioredoxin-like_sf"/>
</dbReference>
<evidence type="ECO:0000256" key="7">
    <source>
        <dbReference type="NCBIfam" id="TIGR01068"/>
    </source>
</evidence>
<dbReference type="Gene3D" id="3.40.30.10">
    <property type="entry name" value="Glutaredoxin"/>
    <property type="match status" value="1"/>
</dbReference>
<evidence type="ECO:0000259" key="11">
    <source>
        <dbReference type="PROSITE" id="PS51352"/>
    </source>
</evidence>
<evidence type="ECO:0000256" key="2">
    <source>
        <dbReference type="ARBA" id="ARBA00020570"/>
    </source>
</evidence>
<dbReference type="PIRSF" id="PIRSF000077">
    <property type="entry name" value="Thioredoxin"/>
    <property type="match status" value="1"/>
</dbReference>
<evidence type="ECO:0000256" key="3">
    <source>
        <dbReference type="ARBA" id="ARBA00022448"/>
    </source>
</evidence>
<dbReference type="KEGG" id="ctae:BGI42_10025"/>
<evidence type="ECO:0000256" key="1">
    <source>
        <dbReference type="ARBA" id="ARBA00008987"/>
    </source>
</evidence>
<protein>
    <recommendedName>
        <fullName evidence="2 7">Thioredoxin</fullName>
    </recommendedName>
</protein>
<feature type="site" description="Contributes to redox potential value" evidence="9">
    <location>
        <position position="32"/>
    </location>
</feature>
<evidence type="ECO:0000313" key="13">
    <source>
        <dbReference type="Proteomes" id="UP000094652"/>
    </source>
</evidence>
<dbReference type="STRING" id="394958.BGI42_10025"/>
<dbReference type="EMBL" id="CP017253">
    <property type="protein sequence ID" value="AOR24048.1"/>
    <property type="molecule type" value="Genomic_DNA"/>
</dbReference>
<feature type="disulfide bond" description="Redox-active" evidence="10">
    <location>
        <begin position="30"/>
        <end position="33"/>
    </location>
</feature>
<evidence type="ECO:0000256" key="10">
    <source>
        <dbReference type="PIRSR" id="PIRSR000077-4"/>
    </source>
</evidence>
<evidence type="ECO:0000256" key="8">
    <source>
        <dbReference type="PIRNR" id="PIRNR000077"/>
    </source>
</evidence>
<dbReference type="Pfam" id="PF00085">
    <property type="entry name" value="Thioredoxin"/>
    <property type="match status" value="1"/>
</dbReference>
<keyword evidence="6 10" id="KW-0676">Redox-active center</keyword>
<dbReference type="GO" id="GO:0015035">
    <property type="term" value="F:protein-disulfide reductase activity"/>
    <property type="evidence" value="ECO:0007669"/>
    <property type="project" value="UniProtKB-UniRule"/>
</dbReference>
<keyword evidence="5 10" id="KW-1015">Disulfide bond</keyword>
<dbReference type="NCBIfam" id="TIGR01068">
    <property type="entry name" value="thioredoxin"/>
    <property type="match status" value="1"/>
</dbReference>
<dbReference type="PANTHER" id="PTHR45663:SF11">
    <property type="entry name" value="GEO12009P1"/>
    <property type="match status" value="1"/>
</dbReference>
<evidence type="ECO:0000256" key="4">
    <source>
        <dbReference type="ARBA" id="ARBA00022982"/>
    </source>
</evidence>
<keyword evidence="13" id="KW-1185">Reference proteome</keyword>
<proteinExistence type="inferred from homology"/>
<keyword evidence="4" id="KW-0249">Electron transport</keyword>
<dbReference type="RefSeq" id="WP_069680187.1">
    <property type="nucleotide sequence ID" value="NZ_CP017253.2"/>
</dbReference>
<dbReference type="PROSITE" id="PS51352">
    <property type="entry name" value="THIOREDOXIN_2"/>
    <property type="match status" value="1"/>
</dbReference>
<dbReference type="PANTHER" id="PTHR45663">
    <property type="entry name" value="GEO12009P1"/>
    <property type="match status" value="1"/>
</dbReference>
<evidence type="ECO:0000256" key="6">
    <source>
        <dbReference type="ARBA" id="ARBA00023284"/>
    </source>
</evidence>
<feature type="active site" description="Nucleophile" evidence="9">
    <location>
        <position position="33"/>
    </location>
</feature>
<feature type="site" description="Contributes to redox potential value" evidence="9">
    <location>
        <position position="31"/>
    </location>
</feature>
<name>A0A1D7XL30_9CLOT</name>
<dbReference type="InterPro" id="IPR017937">
    <property type="entry name" value="Thioredoxin_CS"/>
</dbReference>
<dbReference type="AlphaFoldDB" id="A0A1D7XL30"/>
<comment type="similarity">
    <text evidence="1 8">Belongs to the thioredoxin family.</text>
</comment>
<reference evidence="13" key="1">
    <citation type="submission" date="2016-09" db="EMBL/GenBank/DDBJ databases">
        <title>Genomics of Clostridium taeniosporum, an organism which forms endospores with ribbon-like appendages.</title>
        <authorList>
            <person name="Walker J.R."/>
        </authorList>
    </citation>
    <scope>NUCLEOTIDE SEQUENCE [LARGE SCALE GENOMIC DNA]</scope>
    <source>
        <strain evidence="13">1/k</strain>
    </source>
</reference>
<evidence type="ECO:0000256" key="9">
    <source>
        <dbReference type="PIRSR" id="PIRSR000077-1"/>
    </source>
</evidence>
<dbReference type="GO" id="GO:0005737">
    <property type="term" value="C:cytoplasm"/>
    <property type="evidence" value="ECO:0007669"/>
    <property type="project" value="TreeGrafter"/>
</dbReference>
<dbReference type="FunFam" id="3.40.30.10:FF:000001">
    <property type="entry name" value="Thioredoxin"/>
    <property type="match status" value="1"/>
</dbReference>
<feature type="active site" description="Nucleophile" evidence="9">
    <location>
        <position position="30"/>
    </location>
</feature>
<dbReference type="PRINTS" id="PR00421">
    <property type="entry name" value="THIOREDOXIN"/>
</dbReference>
<dbReference type="InterPro" id="IPR005746">
    <property type="entry name" value="Thioredoxin"/>
</dbReference>
<organism evidence="12 13">
    <name type="scientific">Clostridium taeniosporum</name>
    <dbReference type="NCBI Taxonomy" id="394958"/>
    <lineage>
        <taxon>Bacteria</taxon>
        <taxon>Bacillati</taxon>
        <taxon>Bacillota</taxon>
        <taxon>Clostridia</taxon>
        <taxon>Eubacteriales</taxon>
        <taxon>Clostridiaceae</taxon>
        <taxon>Clostridium</taxon>
    </lineage>
</organism>
<gene>
    <name evidence="12" type="primary">trxA</name>
    <name evidence="12" type="ORF">BGI42_10025</name>
</gene>
<evidence type="ECO:0000256" key="5">
    <source>
        <dbReference type="ARBA" id="ARBA00023157"/>
    </source>
</evidence>
<dbReference type="OrthoDB" id="9790390at2"/>
<dbReference type="PROSITE" id="PS00194">
    <property type="entry name" value="THIOREDOXIN_1"/>
    <property type="match status" value="1"/>
</dbReference>
<accession>A0A1D7XL30</accession>